<keyword evidence="2" id="KW-1185">Reference proteome</keyword>
<evidence type="ECO:0000313" key="2">
    <source>
        <dbReference type="Proteomes" id="UP000533598"/>
    </source>
</evidence>
<accession>A0A7W7CAY2</accession>
<reference evidence="1 2" key="1">
    <citation type="submission" date="2020-08" db="EMBL/GenBank/DDBJ databases">
        <title>Sequencing the genomes of 1000 actinobacteria strains.</title>
        <authorList>
            <person name="Klenk H.-P."/>
        </authorList>
    </citation>
    <scope>NUCLEOTIDE SEQUENCE [LARGE SCALE GENOMIC DNA]</scope>
    <source>
        <strain evidence="1 2">DSM 44230</strain>
    </source>
</reference>
<evidence type="ECO:0000313" key="1">
    <source>
        <dbReference type="EMBL" id="MBB4677789.1"/>
    </source>
</evidence>
<proteinExistence type="predicted"/>
<comment type="caution">
    <text evidence="1">The sequence shown here is derived from an EMBL/GenBank/DDBJ whole genome shotgun (WGS) entry which is preliminary data.</text>
</comment>
<name>A0A7W7CAY2_9PSEU</name>
<dbReference type="EMBL" id="JACHMH010000001">
    <property type="protein sequence ID" value="MBB4677789.1"/>
    <property type="molecule type" value="Genomic_DNA"/>
</dbReference>
<gene>
    <name evidence="1" type="ORF">HNR67_003907</name>
</gene>
<dbReference type="RefSeq" id="WP_185003693.1">
    <property type="nucleotide sequence ID" value="NZ_BAAAUI010000002.1"/>
</dbReference>
<dbReference type="AlphaFoldDB" id="A0A7W7CAY2"/>
<protein>
    <submittedName>
        <fullName evidence="1">Uncharacterized protein</fullName>
    </submittedName>
</protein>
<organism evidence="1 2">
    <name type="scientific">Crossiella cryophila</name>
    <dbReference type="NCBI Taxonomy" id="43355"/>
    <lineage>
        <taxon>Bacteria</taxon>
        <taxon>Bacillati</taxon>
        <taxon>Actinomycetota</taxon>
        <taxon>Actinomycetes</taxon>
        <taxon>Pseudonocardiales</taxon>
        <taxon>Pseudonocardiaceae</taxon>
        <taxon>Crossiella</taxon>
    </lineage>
</organism>
<dbReference type="Proteomes" id="UP000533598">
    <property type="component" value="Unassembled WGS sequence"/>
</dbReference>
<sequence>MGKRTRDILLLTCCVTAIGAGGLYIHGIMTGLSGAPIRQGEASAERTGQRTESKVEIRLTETLRVGEAQQAQVVPSGTVLQVDAKLLPAGDGALRCKLGVQAGAKDTPRVSVNSCAANTVSQRVD</sequence>